<dbReference type="Proteomes" id="UP000632498">
    <property type="component" value="Unassembled WGS sequence"/>
</dbReference>
<gene>
    <name evidence="3" type="ORF">GCM10011332_17840</name>
</gene>
<reference evidence="3" key="2">
    <citation type="submission" date="2020-09" db="EMBL/GenBank/DDBJ databases">
        <authorList>
            <person name="Sun Q."/>
            <person name="Zhou Y."/>
        </authorList>
    </citation>
    <scope>NUCLEOTIDE SEQUENCE</scope>
    <source>
        <strain evidence="3">CGMCC 1.15254</strain>
    </source>
</reference>
<keyword evidence="4" id="KW-1185">Reference proteome</keyword>
<dbReference type="EMBL" id="BMHV01000011">
    <property type="protein sequence ID" value="GGF64214.1"/>
    <property type="molecule type" value="Genomic_DNA"/>
</dbReference>
<proteinExistence type="predicted"/>
<dbReference type="RefSeq" id="WP_188664006.1">
    <property type="nucleotide sequence ID" value="NZ_BMHV01000011.1"/>
</dbReference>
<dbReference type="Pfam" id="PF09361">
    <property type="entry name" value="Phasin_2"/>
    <property type="match status" value="1"/>
</dbReference>
<evidence type="ECO:0000256" key="1">
    <source>
        <dbReference type="SAM" id="MobiDB-lite"/>
    </source>
</evidence>
<dbReference type="NCBIfam" id="TIGR01841">
    <property type="entry name" value="phasin"/>
    <property type="match status" value="1"/>
</dbReference>
<reference evidence="3" key="1">
    <citation type="journal article" date="2014" name="Int. J. Syst. Evol. Microbiol.">
        <title>Complete genome sequence of Corynebacterium casei LMG S-19264T (=DSM 44701T), isolated from a smear-ripened cheese.</title>
        <authorList>
            <consortium name="US DOE Joint Genome Institute (JGI-PGF)"/>
            <person name="Walter F."/>
            <person name="Albersmeier A."/>
            <person name="Kalinowski J."/>
            <person name="Ruckert C."/>
        </authorList>
    </citation>
    <scope>NUCLEOTIDE SEQUENCE</scope>
    <source>
        <strain evidence="3">CGMCC 1.15254</strain>
    </source>
</reference>
<feature type="compositionally biased region" description="Low complexity" evidence="1">
    <location>
        <begin position="9"/>
        <end position="27"/>
    </location>
</feature>
<dbReference type="AlphaFoldDB" id="A0A917BYY7"/>
<feature type="region of interest" description="Disordered" evidence="1">
    <location>
        <begin position="1"/>
        <end position="77"/>
    </location>
</feature>
<dbReference type="InterPro" id="IPR018968">
    <property type="entry name" value="Phasin"/>
</dbReference>
<sequence>MTSTDKKAPAPATKSTATTRKAPARKVAAAKKADAPVKAEPVAETTPKTAPAVEAKTDVKTETVTTAPAKAASTVKETSATDEKPVLEAKLELLSTQIQEGYNEMFEFSKEQMEKFFKVDGVDTFKAVEDAMAFSKGNVDAFVKSSSIAAKGVQDVASLFAEIARTSIEENMAASKKVFECKTPQEIAELQAELLKSGYDKMMANATRISEASTKIAEEASKPLQERVEAGVEKLNVTTAA</sequence>
<name>A0A917BYY7_9PROT</name>
<comment type="caution">
    <text evidence="3">The sequence shown here is derived from an EMBL/GenBank/DDBJ whole genome shotgun (WGS) entry which is preliminary data.</text>
</comment>
<evidence type="ECO:0000313" key="4">
    <source>
        <dbReference type="Proteomes" id="UP000632498"/>
    </source>
</evidence>
<protein>
    <recommendedName>
        <fullName evidence="2">Phasin domain-containing protein</fullName>
    </recommendedName>
</protein>
<evidence type="ECO:0000313" key="3">
    <source>
        <dbReference type="EMBL" id="GGF64214.1"/>
    </source>
</evidence>
<feature type="domain" description="Phasin" evidence="2">
    <location>
        <begin position="129"/>
        <end position="228"/>
    </location>
</feature>
<dbReference type="InterPro" id="IPR010127">
    <property type="entry name" value="Phasin_subfam-1"/>
</dbReference>
<organism evidence="3 4">
    <name type="scientific">Terasakiella brassicae</name>
    <dbReference type="NCBI Taxonomy" id="1634917"/>
    <lineage>
        <taxon>Bacteria</taxon>
        <taxon>Pseudomonadati</taxon>
        <taxon>Pseudomonadota</taxon>
        <taxon>Alphaproteobacteria</taxon>
        <taxon>Rhodospirillales</taxon>
        <taxon>Terasakiellaceae</taxon>
        <taxon>Terasakiella</taxon>
    </lineage>
</organism>
<evidence type="ECO:0000259" key="2">
    <source>
        <dbReference type="Pfam" id="PF09361"/>
    </source>
</evidence>
<accession>A0A917BYY7</accession>